<feature type="DNA-binding region" description="HMG box" evidence="9">
    <location>
        <begin position="28"/>
        <end position="96"/>
    </location>
</feature>
<keyword evidence="8 9" id="KW-0539">Nucleus</keyword>
<dbReference type="InterPro" id="IPR036910">
    <property type="entry name" value="HMG_box_dom_sf"/>
</dbReference>
<evidence type="ECO:0000256" key="7">
    <source>
        <dbReference type="ARBA" id="ARBA00023163"/>
    </source>
</evidence>
<reference evidence="11 12" key="1">
    <citation type="submission" date="2019-04" db="EMBL/GenBank/DDBJ databases">
        <title>Chromosome genome assembly for Takifugu flavidus.</title>
        <authorList>
            <person name="Xiao S."/>
        </authorList>
    </citation>
    <scope>NUCLEOTIDE SEQUENCE [LARGE SCALE GENOMIC DNA]</scope>
    <source>
        <strain evidence="11">HTHZ2018</strain>
        <tissue evidence="11">Muscle</tissue>
    </source>
</reference>
<sequence>LLFELYLSRFRKRKGVNNQQATKNLPYIKKPLNAFMLYKKEQWPLITAQQETRKSNVINMLLGQKWKALPKEEQTRYYIEAETQKLLHSLNHPDWTCRDNYVCAPLVFRFIKPTENLES</sequence>
<protein>
    <submittedName>
        <fullName evidence="11">Transcription factor</fullName>
    </submittedName>
</protein>
<feature type="domain" description="HMG box" evidence="10">
    <location>
        <begin position="28"/>
        <end position="96"/>
    </location>
</feature>
<proteinExistence type="inferred from homology"/>
<evidence type="ECO:0000256" key="6">
    <source>
        <dbReference type="ARBA" id="ARBA00023159"/>
    </source>
</evidence>
<dbReference type="Proteomes" id="UP000324091">
    <property type="component" value="Chromosome 13"/>
</dbReference>
<feature type="non-terminal residue" evidence="11">
    <location>
        <position position="1"/>
    </location>
</feature>
<dbReference type="InterPro" id="IPR009071">
    <property type="entry name" value="HMG_box_dom"/>
</dbReference>
<keyword evidence="12" id="KW-1185">Reference proteome</keyword>
<keyword evidence="3" id="KW-0879">Wnt signaling pathway</keyword>
<keyword evidence="6" id="KW-0010">Activator</keyword>
<dbReference type="GO" id="GO:0060070">
    <property type="term" value="P:canonical Wnt signaling pathway"/>
    <property type="evidence" value="ECO:0007669"/>
    <property type="project" value="TreeGrafter"/>
</dbReference>
<comment type="similarity">
    <text evidence="2">Belongs to the TCF/LEF family.</text>
</comment>
<evidence type="ECO:0000256" key="5">
    <source>
        <dbReference type="ARBA" id="ARBA00023125"/>
    </source>
</evidence>
<dbReference type="Pfam" id="PF00505">
    <property type="entry name" value="HMG_box"/>
    <property type="match status" value="1"/>
</dbReference>
<evidence type="ECO:0000259" key="10">
    <source>
        <dbReference type="PROSITE" id="PS50118"/>
    </source>
</evidence>
<dbReference type="GO" id="GO:0000978">
    <property type="term" value="F:RNA polymerase II cis-regulatory region sequence-specific DNA binding"/>
    <property type="evidence" value="ECO:0007669"/>
    <property type="project" value="TreeGrafter"/>
</dbReference>
<evidence type="ECO:0000313" key="12">
    <source>
        <dbReference type="Proteomes" id="UP000324091"/>
    </source>
</evidence>
<dbReference type="AlphaFoldDB" id="A0A5C6P9D0"/>
<dbReference type="SUPFAM" id="SSF47095">
    <property type="entry name" value="HMG-box"/>
    <property type="match status" value="1"/>
</dbReference>
<keyword evidence="5 9" id="KW-0238">DNA-binding</keyword>
<evidence type="ECO:0000313" key="11">
    <source>
        <dbReference type="EMBL" id="TWW75539.1"/>
    </source>
</evidence>
<keyword evidence="7" id="KW-0804">Transcription</keyword>
<dbReference type="InterPro" id="IPR024940">
    <property type="entry name" value="TCF/LEF"/>
</dbReference>
<dbReference type="GO" id="GO:0000981">
    <property type="term" value="F:DNA-binding transcription factor activity, RNA polymerase II-specific"/>
    <property type="evidence" value="ECO:0007669"/>
    <property type="project" value="TreeGrafter"/>
</dbReference>
<name>A0A5C6P9D0_9TELE</name>
<dbReference type="GO" id="GO:0000785">
    <property type="term" value="C:chromatin"/>
    <property type="evidence" value="ECO:0007669"/>
    <property type="project" value="TreeGrafter"/>
</dbReference>
<evidence type="ECO:0000256" key="2">
    <source>
        <dbReference type="ARBA" id="ARBA00006569"/>
    </source>
</evidence>
<comment type="subcellular location">
    <subcellularLocation>
        <location evidence="1">Nucleus</location>
    </subcellularLocation>
</comment>
<dbReference type="GO" id="GO:1990907">
    <property type="term" value="C:beta-catenin-TCF complex"/>
    <property type="evidence" value="ECO:0007669"/>
    <property type="project" value="TreeGrafter"/>
</dbReference>
<evidence type="ECO:0000256" key="8">
    <source>
        <dbReference type="ARBA" id="ARBA00023242"/>
    </source>
</evidence>
<dbReference type="GO" id="GO:0071664">
    <property type="term" value="C:catenin-TCF7L2 complex"/>
    <property type="evidence" value="ECO:0007669"/>
    <property type="project" value="TreeGrafter"/>
</dbReference>
<comment type="caution">
    <text evidence="11">The sequence shown here is derived from an EMBL/GenBank/DDBJ whole genome shotgun (WGS) entry which is preliminary data.</text>
</comment>
<dbReference type="Gene3D" id="1.10.30.10">
    <property type="entry name" value="High mobility group box domain"/>
    <property type="match status" value="1"/>
</dbReference>
<dbReference type="PANTHER" id="PTHR10373:SF32">
    <property type="entry name" value="TRANSCRIPTION FACTOR 7-LIKE 2"/>
    <property type="match status" value="1"/>
</dbReference>
<gene>
    <name evidence="11" type="ORF">D4764_13G0002010</name>
</gene>
<evidence type="ECO:0000256" key="3">
    <source>
        <dbReference type="ARBA" id="ARBA00022687"/>
    </source>
</evidence>
<dbReference type="PROSITE" id="PS50118">
    <property type="entry name" value="HMG_BOX_2"/>
    <property type="match status" value="1"/>
</dbReference>
<keyword evidence="4" id="KW-0805">Transcription regulation</keyword>
<evidence type="ECO:0000256" key="1">
    <source>
        <dbReference type="ARBA" id="ARBA00004123"/>
    </source>
</evidence>
<evidence type="ECO:0000256" key="4">
    <source>
        <dbReference type="ARBA" id="ARBA00023015"/>
    </source>
</evidence>
<evidence type="ECO:0000256" key="9">
    <source>
        <dbReference type="PROSITE-ProRule" id="PRU00267"/>
    </source>
</evidence>
<accession>A0A5C6P9D0</accession>
<dbReference type="PANTHER" id="PTHR10373">
    <property type="entry name" value="TRANSCRIPTION FACTOR 7 FAMILY MEMBER"/>
    <property type="match status" value="1"/>
</dbReference>
<dbReference type="EMBL" id="RHFK02000005">
    <property type="protein sequence ID" value="TWW75539.1"/>
    <property type="molecule type" value="Genomic_DNA"/>
</dbReference>
<organism evidence="11 12">
    <name type="scientific">Takifugu flavidus</name>
    <name type="common">sansaifugu</name>
    <dbReference type="NCBI Taxonomy" id="433684"/>
    <lineage>
        <taxon>Eukaryota</taxon>
        <taxon>Metazoa</taxon>
        <taxon>Chordata</taxon>
        <taxon>Craniata</taxon>
        <taxon>Vertebrata</taxon>
        <taxon>Euteleostomi</taxon>
        <taxon>Actinopterygii</taxon>
        <taxon>Neopterygii</taxon>
        <taxon>Teleostei</taxon>
        <taxon>Neoteleostei</taxon>
        <taxon>Acanthomorphata</taxon>
        <taxon>Eupercaria</taxon>
        <taxon>Tetraodontiformes</taxon>
        <taxon>Tetradontoidea</taxon>
        <taxon>Tetraodontidae</taxon>
        <taxon>Takifugu</taxon>
    </lineage>
</organism>
<dbReference type="SMART" id="SM00398">
    <property type="entry name" value="HMG"/>
    <property type="match status" value="1"/>
</dbReference>